<dbReference type="Pfam" id="PF07714">
    <property type="entry name" value="PK_Tyr_Ser-Thr"/>
    <property type="match status" value="1"/>
</dbReference>
<dbReference type="PROSITE" id="PS00107">
    <property type="entry name" value="PROTEIN_KINASE_ATP"/>
    <property type="match status" value="1"/>
</dbReference>
<dbReference type="InterPro" id="IPR051348">
    <property type="entry name" value="U-box_ubiquitin_ligases"/>
</dbReference>
<evidence type="ECO:0000256" key="3">
    <source>
        <dbReference type="ARBA" id="ARBA00022527"/>
    </source>
</evidence>
<evidence type="ECO:0000256" key="7">
    <source>
        <dbReference type="ARBA" id="ARBA00022786"/>
    </source>
</evidence>
<keyword evidence="3" id="KW-0723">Serine/threonine-protein kinase</keyword>
<dbReference type="RefSeq" id="XP_018811167.1">
    <property type="nucleotide sequence ID" value="XM_018955622.1"/>
</dbReference>
<dbReference type="Gramene" id="Jr07_06700_p1">
    <property type="protein sequence ID" value="cds.Jr07_06700_p1"/>
    <property type="gene ID" value="Jr07_06700"/>
</dbReference>
<dbReference type="CDD" id="cd14066">
    <property type="entry name" value="STKc_IRAK"/>
    <property type="match status" value="1"/>
</dbReference>
<keyword evidence="5" id="KW-0547">Nucleotide-binding</keyword>
<feature type="region of interest" description="Disordered" evidence="10">
    <location>
        <begin position="70"/>
        <end position="90"/>
    </location>
</feature>
<feature type="coiled-coil region" evidence="9">
    <location>
        <begin position="224"/>
        <end position="282"/>
    </location>
</feature>
<evidence type="ECO:0000313" key="12">
    <source>
        <dbReference type="RefSeq" id="XP_018811167.1"/>
    </source>
</evidence>
<dbReference type="PROSITE" id="PS00108">
    <property type="entry name" value="PROTEIN_KINASE_ST"/>
    <property type="match status" value="1"/>
</dbReference>
<evidence type="ECO:0000313" key="11">
    <source>
        <dbReference type="Proteomes" id="UP000235220"/>
    </source>
</evidence>
<dbReference type="GeneID" id="108983847"/>
<keyword evidence="4" id="KW-0808">Transferase</keyword>
<keyword evidence="7" id="KW-0833">Ubl conjugation pathway</keyword>
<evidence type="ECO:0000256" key="2">
    <source>
        <dbReference type="ARBA" id="ARBA00012483"/>
    </source>
</evidence>
<evidence type="ECO:0000256" key="4">
    <source>
        <dbReference type="ARBA" id="ARBA00022679"/>
    </source>
</evidence>
<evidence type="ECO:0000256" key="9">
    <source>
        <dbReference type="SAM" id="Coils"/>
    </source>
</evidence>
<evidence type="ECO:0000256" key="6">
    <source>
        <dbReference type="ARBA" id="ARBA00022777"/>
    </source>
</evidence>
<dbReference type="Gene3D" id="1.10.510.10">
    <property type="entry name" value="Transferase(Phosphotransferase) domain 1"/>
    <property type="match status" value="1"/>
</dbReference>
<dbReference type="InterPro" id="IPR017441">
    <property type="entry name" value="Protein_kinase_ATP_BS"/>
</dbReference>
<comment type="catalytic activity">
    <reaction evidence="1">
        <text>S-ubiquitinyl-[E2 ubiquitin-conjugating enzyme]-L-cysteine + [acceptor protein]-L-lysine = [E2 ubiquitin-conjugating enzyme]-L-cysteine + N(6)-ubiquitinyl-[acceptor protein]-L-lysine.</text>
        <dbReference type="EC" id="2.3.2.27"/>
    </reaction>
</comment>
<keyword evidence="11" id="KW-1185">Reference proteome</keyword>
<dbReference type="PROSITE" id="PS50011">
    <property type="entry name" value="PROTEIN_KINASE_DOM"/>
    <property type="match status" value="1"/>
</dbReference>
<dbReference type="SUPFAM" id="SSF56112">
    <property type="entry name" value="Protein kinase-like (PK-like)"/>
    <property type="match status" value="1"/>
</dbReference>
<dbReference type="STRING" id="51240.A0A2I4DVJ8"/>
<keyword evidence="9" id="KW-0175">Coiled coil</keyword>
<protein>
    <recommendedName>
        <fullName evidence="2">RING-type E3 ubiquitin transferase</fullName>
        <ecNumber evidence="2">2.3.2.27</ecNumber>
    </recommendedName>
</protein>
<evidence type="ECO:0000256" key="5">
    <source>
        <dbReference type="ARBA" id="ARBA00022741"/>
    </source>
</evidence>
<dbReference type="OrthoDB" id="4062651at2759"/>
<dbReference type="InterPro" id="IPR001245">
    <property type="entry name" value="Ser-Thr/Tyr_kinase_cat_dom"/>
</dbReference>
<dbReference type="PANTHER" id="PTHR45647:SF100">
    <property type="entry name" value="U-BOX DOMAIN-CONTAINING PROTEIN 33"/>
    <property type="match status" value="1"/>
</dbReference>
<dbReference type="GO" id="GO:0004674">
    <property type="term" value="F:protein serine/threonine kinase activity"/>
    <property type="evidence" value="ECO:0007669"/>
    <property type="project" value="UniProtKB-KW"/>
</dbReference>
<sequence length="589" mass="65147">MESGSHESSLLITRSRSVPLGNMNRSNDLEIGGSDCMRSRSVAQDYNWDGINNIGSTSTSALNSINAFQGGTDQELSSPKSTIRRSDAGGSCTSIELDALSRSASSIYSPRGVHDFTLGHQLPQQTAPTLILDHQVFGFSHALSPNLGCSTSTSDPTKFASNSNINGAQSCVADRSFDNSNYGKLQQVMLEAEKLTLFQQKVASQFREAMGQAQEELICRSREIEEAKVKGEELEKMKNQLYQVMEHIQTFQENQTSLEKQIAKLQVDRDNAIKKAEELRNTQGEYSSGNMRIQFSEFSPSVIKEATKNFDESLKIGGGGFGNVYRGLILQTDVAIKRLQSTCGQGMAEFQAEVRVLSQLSHPNLVKLIGCCPEESALVYEYLPNGSLLDRLRCRDNTPSIPWETRLSIIKELCSVLTYLHSRKPHSFVHGDLKPSNILLDENFVSKLSDFGICRELCQDQCSNKDTTLCRITRPKGTSDYIDPDFFETGKLTMKADVYSFGIILLELLTNRSPSFVIFDVKLALETGNLEALLDQSAGGWPLLVAKDLAELALKCCDKNRKNRPKLESDVWKVLESLSACKFVGSSSS</sequence>
<dbReference type="GO" id="GO:0061630">
    <property type="term" value="F:ubiquitin protein ligase activity"/>
    <property type="evidence" value="ECO:0007669"/>
    <property type="project" value="UniProtKB-EC"/>
</dbReference>
<dbReference type="Gene3D" id="3.30.200.20">
    <property type="entry name" value="Phosphorylase Kinase, domain 1"/>
    <property type="match status" value="1"/>
</dbReference>
<evidence type="ECO:0000256" key="10">
    <source>
        <dbReference type="SAM" id="MobiDB-lite"/>
    </source>
</evidence>
<accession>A0A2I4DVJ8</accession>
<evidence type="ECO:0000256" key="8">
    <source>
        <dbReference type="ARBA" id="ARBA00022840"/>
    </source>
</evidence>
<name>A0A2I4DVJ8_JUGRE</name>
<dbReference type="PANTHER" id="PTHR45647">
    <property type="entry name" value="OS02G0152300 PROTEIN"/>
    <property type="match status" value="1"/>
</dbReference>
<dbReference type="Proteomes" id="UP000235220">
    <property type="component" value="Chromosome 7"/>
</dbReference>
<feature type="compositionally biased region" description="Polar residues" evidence="10">
    <location>
        <begin position="70"/>
        <end position="81"/>
    </location>
</feature>
<dbReference type="InterPro" id="IPR000719">
    <property type="entry name" value="Prot_kinase_dom"/>
</dbReference>
<dbReference type="AlphaFoldDB" id="A0A2I4DVJ8"/>
<evidence type="ECO:0000256" key="1">
    <source>
        <dbReference type="ARBA" id="ARBA00000900"/>
    </source>
</evidence>
<dbReference type="KEGG" id="jre:108983847"/>
<organism evidence="11 12">
    <name type="scientific">Juglans regia</name>
    <name type="common">English walnut</name>
    <dbReference type="NCBI Taxonomy" id="51240"/>
    <lineage>
        <taxon>Eukaryota</taxon>
        <taxon>Viridiplantae</taxon>
        <taxon>Streptophyta</taxon>
        <taxon>Embryophyta</taxon>
        <taxon>Tracheophyta</taxon>
        <taxon>Spermatophyta</taxon>
        <taxon>Magnoliopsida</taxon>
        <taxon>eudicotyledons</taxon>
        <taxon>Gunneridae</taxon>
        <taxon>Pentapetalae</taxon>
        <taxon>rosids</taxon>
        <taxon>fabids</taxon>
        <taxon>Fagales</taxon>
        <taxon>Juglandaceae</taxon>
        <taxon>Juglans</taxon>
    </lineage>
</organism>
<dbReference type="EC" id="2.3.2.27" evidence="2"/>
<keyword evidence="8" id="KW-0067">ATP-binding</keyword>
<dbReference type="InterPro" id="IPR011009">
    <property type="entry name" value="Kinase-like_dom_sf"/>
</dbReference>
<reference evidence="12" key="1">
    <citation type="submission" date="2025-08" db="UniProtKB">
        <authorList>
            <consortium name="RefSeq"/>
        </authorList>
    </citation>
    <scope>IDENTIFICATION</scope>
    <source>
        <tissue evidence="12">Leaves</tissue>
    </source>
</reference>
<dbReference type="SMART" id="SM00220">
    <property type="entry name" value="S_TKc"/>
    <property type="match status" value="1"/>
</dbReference>
<dbReference type="FunFam" id="3.30.200.20:FF:000039">
    <property type="entry name" value="receptor-like protein kinase FERONIA"/>
    <property type="match status" value="1"/>
</dbReference>
<keyword evidence="6" id="KW-0418">Kinase</keyword>
<dbReference type="GO" id="GO:0005524">
    <property type="term" value="F:ATP binding"/>
    <property type="evidence" value="ECO:0007669"/>
    <property type="project" value="UniProtKB-UniRule"/>
</dbReference>
<gene>
    <name evidence="12" type="primary">LOC108983847</name>
</gene>
<proteinExistence type="predicted"/>
<dbReference type="InterPro" id="IPR008271">
    <property type="entry name" value="Ser/Thr_kinase_AS"/>
</dbReference>